<organism evidence="1 2">
    <name type="scientific">Panagrolaimus sp. ES5</name>
    <dbReference type="NCBI Taxonomy" id="591445"/>
    <lineage>
        <taxon>Eukaryota</taxon>
        <taxon>Metazoa</taxon>
        <taxon>Ecdysozoa</taxon>
        <taxon>Nematoda</taxon>
        <taxon>Chromadorea</taxon>
        <taxon>Rhabditida</taxon>
        <taxon>Tylenchina</taxon>
        <taxon>Panagrolaimomorpha</taxon>
        <taxon>Panagrolaimoidea</taxon>
        <taxon>Panagrolaimidae</taxon>
        <taxon>Panagrolaimus</taxon>
    </lineage>
</organism>
<dbReference type="WBParaSite" id="ES5_v2.g10647.t1">
    <property type="protein sequence ID" value="ES5_v2.g10647.t1"/>
    <property type="gene ID" value="ES5_v2.g10647"/>
</dbReference>
<accession>A0AC34F0W8</accession>
<name>A0AC34F0W8_9BILA</name>
<sequence length="113" mass="12712">MAFSASAAMALIAIIYRITVNLPDMPFSSNLKNKTSTDFYDSAQQVVDAVNFLIKPIPGFHNVTVKEFRYQQVVGTMVIMDILSTNTHDIESFKKLFEDSIQEGHLGCYPKFV</sequence>
<dbReference type="Proteomes" id="UP000887579">
    <property type="component" value="Unplaced"/>
</dbReference>
<evidence type="ECO:0000313" key="2">
    <source>
        <dbReference type="WBParaSite" id="ES5_v2.g10647.t1"/>
    </source>
</evidence>
<reference evidence="2" key="1">
    <citation type="submission" date="2022-11" db="UniProtKB">
        <authorList>
            <consortium name="WormBaseParasite"/>
        </authorList>
    </citation>
    <scope>IDENTIFICATION</scope>
</reference>
<evidence type="ECO:0000313" key="1">
    <source>
        <dbReference type="Proteomes" id="UP000887579"/>
    </source>
</evidence>
<protein>
    <submittedName>
        <fullName evidence="2">SEA domain-containing protein</fullName>
    </submittedName>
</protein>
<proteinExistence type="predicted"/>